<dbReference type="OrthoDB" id="1121518at2"/>
<feature type="chain" id="PRO_5017786603" description="Outer membrane protein beta-barrel domain-containing protein" evidence="1">
    <location>
        <begin position="20"/>
        <end position="194"/>
    </location>
</feature>
<sequence>MIRTILVGIGLLACLPGFAQQKDRFAKRYVNHTEAGVLLGRVNYGGGMGVSETSENKVSITAQVYQGIQFSKPFSAGVSVGMDWYKAALINPIALGVRYDLTRGSSARLYASADAGYGFAWFHSDAEGFKTKGGLMVNPGIGMKYGKPDGAAFTIGLSWRRQEVEVTKPLQWQQIERYEERVYNRLALRVGMSF</sequence>
<keyword evidence="1" id="KW-0732">Signal</keyword>
<dbReference type="SUPFAM" id="SSF56925">
    <property type="entry name" value="OMPA-like"/>
    <property type="match status" value="1"/>
</dbReference>
<accession>A0A3D8Y9Y2</accession>
<reference evidence="2 3" key="1">
    <citation type="submission" date="2018-07" db="EMBL/GenBank/DDBJ databases">
        <title>Dyadobacter roseus sp. nov., isolated from rose rhizosphere soil.</title>
        <authorList>
            <person name="Chen L."/>
        </authorList>
    </citation>
    <scope>NUCLEOTIDE SEQUENCE [LARGE SCALE GENOMIC DNA]</scope>
    <source>
        <strain evidence="2 3">RS19</strain>
    </source>
</reference>
<keyword evidence="3" id="KW-1185">Reference proteome</keyword>
<organism evidence="2 3">
    <name type="scientific">Dyadobacter luteus</name>
    <dbReference type="NCBI Taxonomy" id="2259619"/>
    <lineage>
        <taxon>Bacteria</taxon>
        <taxon>Pseudomonadati</taxon>
        <taxon>Bacteroidota</taxon>
        <taxon>Cytophagia</taxon>
        <taxon>Cytophagales</taxon>
        <taxon>Spirosomataceae</taxon>
        <taxon>Dyadobacter</taxon>
    </lineage>
</organism>
<protein>
    <recommendedName>
        <fullName evidence="4">Outer membrane protein beta-barrel domain-containing protein</fullName>
    </recommendedName>
</protein>
<dbReference type="RefSeq" id="WP_115831716.1">
    <property type="nucleotide sequence ID" value="NZ_QNUL01000011.1"/>
</dbReference>
<dbReference type="Proteomes" id="UP000256373">
    <property type="component" value="Unassembled WGS sequence"/>
</dbReference>
<evidence type="ECO:0000256" key="1">
    <source>
        <dbReference type="SAM" id="SignalP"/>
    </source>
</evidence>
<gene>
    <name evidence="2" type="ORF">DSL64_14925</name>
</gene>
<dbReference type="EMBL" id="QNUL01000011">
    <property type="protein sequence ID" value="REA60401.1"/>
    <property type="molecule type" value="Genomic_DNA"/>
</dbReference>
<dbReference type="AlphaFoldDB" id="A0A3D8Y9Y2"/>
<comment type="caution">
    <text evidence="2">The sequence shown here is derived from an EMBL/GenBank/DDBJ whole genome shotgun (WGS) entry which is preliminary data.</text>
</comment>
<dbReference type="InterPro" id="IPR011250">
    <property type="entry name" value="OMP/PagP_B-barrel"/>
</dbReference>
<proteinExistence type="predicted"/>
<evidence type="ECO:0000313" key="2">
    <source>
        <dbReference type="EMBL" id="REA60401.1"/>
    </source>
</evidence>
<feature type="signal peptide" evidence="1">
    <location>
        <begin position="1"/>
        <end position="19"/>
    </location>
</feature>
<evidence type="ECO:0000313" key="3">
    <source>
        <dbReference type="Proteomes" id="UP000256373"/>
    </source>
</evidence>
<evidence type="ECO:0008006" key="4">
    <source>
        <dbReference type="Google" id="ProtNLM"/>
    </source>
</evidence>
<name>A0A3D8Y9Y2_9BACT</name>